<evidence type="ECO:0000313" key="5">
    <source>
        <dbReference type="EMBL" id="MDO3723235.1"/>
    </source>
</evidence>
<feature type="chain" id="PRO_5045644922" evidence="3">
    <location>
        <begin position="36"/>
        <end position="634"/>
    </location>
</feature>
<keyword evidence="3" id="KW-0732">Signal</keyword>
<dbReference type="Pfam" id="PF02369">
    <property type="entry name" value="Big_1"/>
    <property type="match status" value="2"/>
</dbReference>
<dbReference type="Proteomes" id="UP001168640">
    <property type="component" value="Unassembled WGS sequence"/>
</dbReference>
<feature type="signal peptide" evidence="3">
    <location>
        <begin position="1"/>
        <end position="35"/>
    </location>
</feature>
<evidence type="ECO:0000256" key="3">
    <source>
        <dbReference type="SAM" id="SignalP"/>
    </source>
</evidence>
<reference evidence="5" key="1">
    <citation type="submission" date="2023-07" db="EMBL/GenBank/DDBJ databases">
        <title>Marinobacter sp. chi1 genome sequencing and assembly.</title>
        <authorList>
            <person name="Park S."/>
        </authorList>
    </citation>
    <scope>NUCLEOTIDE SEQUENCE</scope>
    <source>
        <strain evidence="5">Chi1</strain>
    </source>
</reference>
<organism evidence="5 6">
    <name type="scientific">Marinobacter suaedae</name>
    <dbReference type="NCBI Taxonomy" id="3057675"/>
    <lineage>
        <taxon>Bacteria</taxon>
        <taxon>Pseudomonadati</taxon>
        <taxon>Pseudomonadota</taxon>
        <taxon>Gammaproteobacteria</taxon>
        <taxon>Pseudomonadales</taxon>
        <taxon>Marinobacteraceae</taxon>
        <taxon>Marinobacter</taxon>
    </lineage>
</organism>
<evidence type="ECO:0000256" key="2">
    <source>
        <dbReference type="SAM" id="MobiDB-lite"/>
    </source>
</evidence>
<evidence type="ECO:0000259" key="4">
    <source>
        <dbReference type="PROSITE" id="PS51127"/>
    </source>
</evidence>
<dbReference type="InterPro" id="IPR013783">
    <property type="entry name" value="Ig-like_fold"/>
</dbReference>
<protein>
    <submittedName>
        <fullName evidence="5">Ig-like domain-containing protein</fullName>
    </submittedName>
</protein>
<accession>A0ABT8W4Q9</accession>
<dbReference type="EMBL" id="JAUMIS010000003">
    <property type="protein sequence ID" value="MDO3723235.1"/>
    <property type="molecule type" value="Genomic_DNA"/>
</dbReference>
<dbReference type="SUPFAM" id="SSF49373">
    <property type="entry name" value="Invasin/intimin cell-adhesion fragments"/>
    <property type="match status" value="4"/>
</dbReference>
<dbReference type="InterPro" id="IPR003344">
    <property type="entry name" value="Big_1_dom"/>
</dbReference>
<dbReference type="InterPro" id="IPR051715">
    <property type="entry name" value="Intimin-Invasin_domain"/>
</dbReference>
<evidence type="ECO:0000256" key="1">
    <source>
        <dbReference type="ARBA" id="ARBA00010116"/>
    </source>
</evidence>
<sequence length="634" mass="65019">MMLLAVNGNRSVIMKKQFLARASAILLAASLSACGGGENSNPLAGSPNGDSSTGSATNQASTEAGSIDLVASPIRIYSSDSARSSITARVKDSNGVLLEGVLVNFSTANGGTLEVTQSETDQAGVASATLMTAGDYRNRTIQVSAQSGSVTNNVNIEITGTEIAINAPSSVSLGSTTSIQINLSDSEGNGIPNQPVNITSTLGNLSATSLTTNANGVVTADLSSGSTSGTATITATAFSGDSTLSTSQNIEISSDRFGFSTPTNNAEINIGTTQELALEWIVDGTPIADGTEVQFSTSRGTLTPANGTVTTSGGIARIDISSDNAGLATVTASETNGLSTDLSLEFVATNPDEISLQATKTQLDLGASSEIIAVIRDANNNLVKNQDVTFRIVTDGSGGYLATSRDTTDSQGRASTVYQAGSNTSGRDGVIIEATVAGSITDSVTITVARQALRLAVGTGNQIEEPDSVRYRKDYVAIVTDANGAPIEGAEIELSVLPVGYAKGSYEAVDNKWRIPNSVYCPAEDANRDGQLDAGEDINSNGTLEPTNSAATSAPFITTSADGSADFSLLYPQSHCNWVGVELTATVRVGGSESVEKSEFFLSCLASDLNNTNIIPPGGTEGLYGSELDCTSPY</sequence>
<feature type="domain" description="Big-1" evidence="4">
    <location>
        <begin position="153"/>
        <end position="252"/>
    </location>
</feature>
<dbReference type="PROSITE" id="PS51127">
    <property type="entry name" value="BIG1"/>
    <property type="match status" value="1"/>
</dbReference>
<dbReference type="PANTHER" id="PTHR39576:SF1">
    <property type="entry name" value="INVASIN"/>
    <property type="match status" value="1"/>
</dbReference>
<dbReference type="Gene3D" id="2.60.40.10">
    <property type="entry name" value="Immunoglobulins"/>
    <property type="match status" value="4"/>
</dbReference>
<proteinExistence type="inferred from homology"/>
<dbReference type="SMART" id="SM00634">
    <property type="entry name" value="BID_1"/>
    <property type="match status" value="3"/>
</dbReference>
<comment type="similarity">
    <text evidence="1">Belongs to the intimin/invasin family.</text>
</comment>
<dbReference type="PANTHER" id="PTHR39576">
    <property type="entry name" value="ATTACHING AND EFFACING PROTEIN HOMOLOG-RELATED-RELATED"/>
    <property type="match status" value="1"/>
</dbReference>
<feature type="region of interest" description="Disordered" evidence="2">
    <location>
        <begin position="40"/>
        <end position="62"/>
    </location>
</feature>
<evidence type="ECO:0000313" key="6">
    <source>
        <dbReference type="Proteomes" id="UP001168640"/>
    </source>
</evidence>
<gene>
    <name evidence="5" type="ORF">QVZ43_16075</name>
</gene>
<dbReference type="RefSeq" id="WP_302910730.1">
    <property type="nucleotide sequence ID" value="NZ_JAUMIS010000003.1"/>
</dbReference>
<dbReference type="InterPro" id="IPR008964">
    <property type="entry name" value="Invasin/intimin_cell_adhesion"/>
</dbReference>
<keyword evidence="6" id="KW-1185">Reference proteome</keyword>
<name>A0ABT8W4Q9_9GAMM</name>
<comment type="caution">
    <text evidence="5">The sequence shown here is derived from an EMBL/GenBank/DDBJ whole genome shotgun (WGS) entry which is preliminary data.</text>
</comment>